<organism evidence="1 2">
    <name type="scientific">Naganishia friedmannii</name>
    <dbReference type="NCBI Taxonomy" id="89922"/>
    <lineage>
        <taxon>Eukaryota</taxon>
        <taxon>Fungi</taxon>
        <taxon>Dikarya</taxon>
        <taxon>Basidiomycota</taxon>
        <taxon>Agaricomycotina</taxon>
        <taxon>Tremellomycetes</taxon>
        <taxon>Filobasidiales</taxon>
        <taxon>Filobasidiaceae</taxon>
        <taxon>Naganishia</taxon>
    </lineage>
</organism>
<dbReference type="EMBL" id="JASBWT010000095">
    <property type="protein sequence ID" value="KAJ9090712.1"/>
    <property type="molecule type" value="Genomic_DNA"/>
</dbReference>
<proteinExistence type="predicted"/>
<accession>A0ACC2UUT5</accession>
<dbReference type="Proteomes" id="UP001227268">
    <property type="component" value="Unassembled WGS sequence"/>
</dbReference>
<protein>
    <submittedName>
        <fullName evidence="1">Uncharacterized protein</fullName>
    </submittedName>
</protein>
<evidence type="ECO:0000313" key="1">
    <source>
        <dbReference type="EMBL" id="KAJ9090712.1"/>
    </source>
</evidence>
<gene>
    <name evidence="1" type="ORF">QFC21_007379</name>
</gene>
<comment type="caution">
    <text evidence="1">The sequence shown here is derived from an EMBL/GenBank/DDBJ whole genome shotgun (WGS) entry which is preliminary data.</text>
</comment>
<evidence type="ECO:0000313" key="2">
    <source>
        <dbReference type="Proteomes" id="UP001227268"/>
    </source>
</evidence>
<sequence>MINNDTRPITDQTAGIRSSAARGSSITPPEDYQNEGLPRVCTRSLAFSPGIHNGYRKGVSFSAQSTKINQTTGYEGEAGQHLDMEVMDETDDERYPTNVAGIYGASSLSRKELASEEIVHVYCGSSKYVLIRG</sequence>
<keyword evidence="2" id="KW-1185">Reference proteome</keyword>
<reference evidence="1" key="1">
    <citation type="submission" date="2023-04" db="EMBL/GenBank/DDBJ databases">
        <title>Draft Genome sequencing of Naganishia species isolated from polar environments using Oxford Nanopore Technology.</title>
        <authorList>
            <person name="Leo P."/>
            <person name="Venkateswaran K."/>
        </authorList>
    </citation>
    <scope>NUCLEOTIDE SEQUENCE</scope>
    <source>
        <strain evidence="1">MNA-CCFEE 5423</strain>
    </source>
</reference>
<name>A0ACC2UUT5_9TREE</name>